<reference evidence="81 84" key="6">
    <citation type="submission" date="2018-06" db="EMBL/GenBank/DDBJ databases">
        <authorList>
            <consortium name="GenomeTrakr: Next Generation Sequencing Network for Food Pathogen Tracability"/>
        </authorList>
    </citation>
    <scope>NUCLEOTIDE SEQUENCE [LARGE SCALE GENOMIC DNA]</scope>
    <source>
        <strain evidence="45 116">10B02965A-1</strain>
        <strain evidence="31 90">CFSAN008042</strain>
        <strain evidence="47 109">CFSAN063727</strain>
        <strain evidence="62 98">CFSAN102901</strain>
        <strain evidence="37 92">FDA00006494</strain>
        <strain evidence="29 89">FDA00007096</strain>
        <strain evidence="33 95">FDA00008584</strain>
        <strain evidence="43">FDA00011243</strain>
        <strain evidence="30 79">FDA00013332</strain>
        <strain evidence="36 83">FDA00013853</strain>
        <strain evidence="57 97">FDA00014336</strain>
        <strain evidence="59 93">FDA00014370</strain>
        <strain evidence="58 94">FDA00014392</strain>
        <strain evidence="65">FDA00015054</strain>
        <strain evidence="46 112">FDA1005580-S054-001</strain>
        <strain evidence="103">FDA1090798-S029-001</strain>
        <strain evidence="104">FDA956581-098-004</strain>
        <strain evidence="44 107">FDA960927-006-004</strain>
        <strain evidence="48 117">FLAG-38921</strain>
        <strain evidence="42 81">FLAG-54356</strain>
        <strain evidence="35 91">FSIS31901579</strain>
        <strain evidence="54 108">LS1344</strain>
        <strain evidence="63 100">OSF101448</strain>
        <strain evidence="34 84">VA-WGS-00405</strain>
    </source>
</reference>
<feature type="binding site" evidence="24">
    <location>
        <begin position="223"/>
        <end position="230"/>
    </location>
    <ligand>
        <name>ATP</name>
        <dbReference type="ChEBI" id="CHEBI:30616"/>
    </ligand>
</feature>
<reference evidence="110 111" key="8">
    <citation type="submission" date="2019-04" db="EMBL/GenBank/DDBJ databases">
        <authorList>
            <person name="Ashton P.M."/>
            <person name="Dallman T."/>
            <person name="Nair S."/>
            <person name="De Pinna E."/>
            <person name="Peters T."/>
            <person name="Grant K."/>
        </authorList>
    </citation>
    <scope>NUCLEOTIDE SEQUENCE [LARGE SCALE GENOMIC DNA]</scope>
    <source>
        <strain evidence="52 111">282333</strain>
        <strain evidence="53 110">282352</strain>
        <strain evidence="51 114">289003</strain>
        <strain evidence="64 101">788324</strain>
        <strain evidence="39">RL15000286</strain>
    </source>
</reference>
<evidence type="ECO:0000313" key="101">
    <source>
        <dbReference type="Proteomes" id="UP000467536"/>
    </source>
</evidence>
<evidence type="ECO:0000313" key="56">
    <source>
        <dbReference type="EMBL" id="EAK9315840.1"/>
    </source>
</evidence>
<dbReference type="Proteomes" id="UP000840197">
    <property type="component" value="Unassembled WGS sequence"/>
</dbReference>
<dbReference type="EMBL" id="AABBZO010000002">
    <property type="protein sequence ID" value="EAG4461118.1"/>
    <property type="molecule type" value="Genomic_DNA"/>
</dbReference>
<dbReference type="Proteomes" id="UP000455569">
    <property type="component" value="Unassembled WGS sequence"/>
</dbReference>
<evidence type="ECO:0000313" key="99">
    <source>
        <dbReference type="Proteomes" id="UP000460224"/>
    </source>
</evidence>
<evidence type="ECO:0000256" key="7">
    <source>
        <dbReference type="ARBA" id="ARBA00022490"/>
    </source>
</evidence>
<dbReference type="EMBL" id="AABBYJ010000001">
    <property type="protein sequence ID" value="EAG4329776.1"/>
    <property type="molecule type" value="Genomic_DNA"/>
</dbReference>
<dbReference type="EMBL" id="AAIAJJ010000005">
    <property type="protein sequence ID" value="ECC1557468.1"/>
    <property type="molecule type" value="Genomic_DNA"/>
</dbReference>
<evidence type="ECO:0000313" key="28">
    <source>
        <dbReference type="EMBL" id="EAC4551129.1"/>
    </source>
</evidence>
<reference evidence="75 122" key="1">
    <citation type="submission" date="2016-09" db="EMBL/GenBank/DDBJ databases">
        <title>100K Listeria isolates.</title>
        <authorList>
            <person name="Chen P."/>
            <person name="Weimer B.C."/>
            <person name="Kong N."/>
            <person name="Huang B."/>
        </authorList>
    </citation>
    <scope>NUCLEOTIDE SEQUENCE [LARGE SCALE GENOMIC DNA]</scope>
    <source>
        <strain evidence="75 122">BCW_2383</strain>
    </source>
</reference>
<dbReference type="InterPro" id="IPR000291">
    <property type="entry name" value="D-Ala_lig_Van_CS"/>
</dbReference>
<sequence length="370" mass="40569">MKTKLILLYGGKSAEHEVSLQTAFSVINALDLEKFEAAPIYITNEGEWIQGPLLSGKLDFVEQLRFSATDTIKLATTESEKSEGEAISPAVLEADGQETVVFPLLHGPNGEDGTVQGLFEVLNIPYVGNGVLASSAAMDKIVMKKIFADAGIPQVPAVAVRLIDWKNYQAEMVAEMEEVLTYPVFVKPANLGSSVGISKATNKKELADAMTEAFLYDRRVVVEQGVVAREIEMGVLGNDTPVCSVPGEILPEGAVATFYDYKAKYQDNNTALIIPTEVDPEILEQMKEYAVQAFLGLDASGLVRADFFLTEDNQLFLNEVNTMPGFTPYSMYPLLWQETGLPYGALIERLVDLAKERHAAKNALKYKLED</sequence>
<evidence type="ECO:0000313" key="82">
    <source>
        <dbReference type="Proteomes" id="UP000339309"/>
    </source>
</evidence>
<keyword evidence="13 22" id="KW-0133">Cell shape</keyword>
<comment type="similarity">
    <text evidence="5 22">Belongs to the D-alanine--D-alanine ligase family.</text>
</comment>
<dbReference type="InterPro" id="IPR016185">
    <property type="entry name" value="PreATP-grasp_dom_sf"/>
</dbReference>
<dbReference type="Proteomes" id="UP000478682">
    <property type="component" value="Unassembled WGS sequence"/>
</dbReference>
<feature type="active site" evidence="23">
    <location>
        <position position="15"/>
    </location>
</feature>
<dbReference type="Proteomes" id="UP000844415">
    <property type="component" value="Unassembled WGS sequence"/>
</dbReference>
<dbReference type="EMBL" id="QXLS01000001">
    <property type="protein sequence ID" value="RKA10856.1"/>
    <property type="molecule type" value="Genomic_DNA"/>
</dbReference>
<evidence type="ECO:0000313" key="52">
    <source>
        <dbReference type="EMBL" id="EAH2281211.1"/>
    </source>
</evidence>
<evidence type="ECO:0000313" key="32">
    <source>
        <dbReference type="EMBL" id="EAC9039774.1"/>
    </source>
</evidence>
<dbReference type="Proteomes" id="UP000393182">
    <property type="component" value="Unassembled WGS sequence"/>
</dbReference>
<dbReference type="EMBL" id="AAAIKW010000001">
    <property type="protein sequence ID" value="EAC4551129.1"/>
    <property type="molecule type" value="Genomic_DNA"/>
</dbReference>
<evidence type="ECO:0000256" key="25">
    <source>
        <dbReference type="PIRSR" id="PIRSR039102-3"/>
    </source>
</evidence>
<evidence type="ECO:0000313" key="42">
    <source>
        <dbReference type="EMBL" id="EAG2085864.1"/>
    </source>
</evidence>
<dbReference type="Proteomes" id="UP000365297">
    <property type="component" value="Unassembled WGS sequence"/>
</dbReference>
<dbReference type="EMBL" id="AABAGT010000044">
    <property type="protein sequence ID" value="EAG0868799.1"/>
    <property type="molecule type" value="Genomic_DNA"/>
</dbReference>
<evidence type="ECO:0000313" key="117">
    <source>
        <dbReference type="Proteomes" id="UP000566721"/>
    </source>
</evidence>
<evidence type="ECO:0000256" key="26">
    <source>
        <dbReference type="PROSITE-ProRule" id="PRU00409"/>
    </source>
</evidence>
<evidence type="ECO:0000256" key="2">
    <source>
        <dbReference type="ARBA" id="ARBA00003921"/>
    </source>
</evidence>
<comment type="cofactor">
    <cofactor evidence="1">
        <name>Mn(2+)</name>
        <dbReference type="ChEBI" id="CHEBI:29035"/>
    </cofactor>
</comment>
<evidence type="ECO:0000313" key="93">
    <source>
        <dbReference type="Proteomes" id="UP000389283"/>
    </source>
</evidence>
<keyword evidence="8 22" id="KW-0436">Ligase</keyword>
<proteinExistence type="inferred from homology"/>
<evidence type="ECO:0000313" key="49">
    <source>
        <dbReference type="EMBL" id="EAG6990182.1"/>
    </source>
</evidence>
<name>A0A0B8QXE4_LISMN</name>
<dbReference type="Proteomes" id="UP000345329">
    <property type="component" value="Unassembled WGS sequence"/>
</dbReference>
<evidence type="ECO:0000313" key="38">
    <source>
        <dbReference type="EMBL" id="EAE2353099.1"/>
    </source>
</evidence>
<dbReference type="EMBL" id="AABBHO010000007">
    <property type="protein sequence ID" value="EAG2996371.1"/>
    <property type="molecule type" value="Genomic_DNA"/>
</dbReference>
<dbReference type="Proteomes" id="UP000527632">
    <property type="component" value="Unassembled WGS sequence"/>
</dbReference>
<evidence type="ECO:0000313" key="39">
    <source>
        <dbReference type="EMBL" id="EAE4940854.1"/>
    </source>
</evidence>
<dbReference type="Gene3D" id="3.30.1490.20">
    <property type="entry name" value="ATP-grasp fold, A domain"/>
    <property type="match status" value="1"/>
</dbReference>
<evidence type="ECO:0000256" key="5">
    <source>
        <dbReference type="ARBA" id="ARBA00010871"/>
    </source>
</evidence>
<dbReference type="EMBL" id="AAASLB010000001">
    <property type="protein sequence ID" value="EAE4940854.1"/>
    <property type="molecule type" value="Genomic_DNA"/>
</dbReference>
<dbReference type="InterPro" id="IPR011095">
    <property type="entry name" value="Dala_Dala_lig_C"/>
</dbReference>
<dbReference type="Proteomes" id="UP000566721">
    <property type="component" value="Unassembled WGS sequence"/>
</dbReference>
<dbReference type="EMBL" id="AABAWE010000001">
    <property type="protein sequence ID" value="EAG2085864.1"/>
    <property type="molecule type" value="Genomic_DNA"/>
</dbReference>
<evidence type="ECO:0000313" key="98">
    <source>
        <dbReference type="Proteomes" id="UP000455569"/>
    </source>
</evidence>
<evidence type="ECO:0000256" key="9">
    <source>
        <dbReference type="ARBA" id="ARBA00022723"/>
    </source>
</evidence>
<evidence type="ECO:0000313" key="68">
    <source>
        <dbReference type="EMBL" id="HAB8556548.1"/>
    </source>
</evidence>
<feature type="binding site" evidence="24">
    <location>
        <begin position="185"/>
        <end position="187"/>
    </location>
    <ligand>
        <name>ATP</name>
        <dbReference type="ChEBI" id="CHEBI:30616"/>
    </ligand>
</feature>
<dbReference type="Gene3D" id="3.30.470.20">
    <property type="entry name" value="ATP-grasp fold, B domain"/>
    <property type="match status" value="1"/>
</dbReference>
<dbReference type="OMA" id="TQYRIPC"/>
<dbReference type="EMBL" id="AABDGJ010000003">
    <property type="protein sequence ID" value="EAG6990182.1"/>
    <property type="molecule type" value="Genomic_DNA"/>
</dbReference>
<keyword evidence="14 22" id="KW-0573">Peptidoglycan synthesis</keyword>
<keyword evidence="7 22" id="KW-0963">Cytoplasm</keyword>
<comment type="pathway">
    <text evidence="18">Glycan biosynthesis.</text>
</comment>
<reference evidence="72" key="9">
    <citation type="submission" date="2020-05" db="EMBL/GenBank/DDBJ databases">
        <authorList>
            <consortium name="NCBI Pathogen Detection Project"/>
        </authorList>
    </citation>
    <scope>NUCLEOTIDE SEQUENCE</scope>
    <source>
        <strain evidence="66">09CEB371LM</strain>
        <strain evidence="72">2017-325981-023-01</strain>
        <strain evidence="68">CFIAFB20100120</strain>
        <strain evidence="67">CFIAFB20130012</strain>
        <strain evidence="70">CFIAFB20170037</strain>
        <strain evidence="69">CFIAFB20170045</strain>
        <strain evidence="71">DMG1500109</strain>
    </source>
</reference>
<evidence type="ECO:0000313" key="122">
    <source>
        <dbReference type="Proteomes" id="UP000852906"/>
    </source>
</evidence>
<evidence type="ECO:0000256" key="18">
    <source>
        <dbReference type="ARBA" id="ARBA00060592"/>
    </source>
</evidence>
<dbReference type="Proteomes" id="UP000544530">
    <property type="component" value="Unassembled WGS sequence"/>
</dbReference>
<dbReference type="PROSITE" id="PS00844">
    <property type="entry name" value="DALA_DALA_LIGASE_2"/>
    <property type="match status" value="1"/>
</dbReference>
<dbReference type="Proteomes" id="UP000354255">
    <property type="component" value="Unassembled WGS sequence"/>
</dbReference>
<dbReference type="EMBL" id="AAANYN010000019">
    <property type="protein sequence ID" value="EAD5775000.1"/>
    <property type="molecule type" value="Genomic_DNA"/>
</dbReference>
<evidence type="ECO:0000313" key="105">
    <source>
        <dbReference type="Proteomes" id="UP000489121"/>
    </source>
</evidence>
<evidence type="ECO:0000313" key="67">
    <source>
        <dbReference type="EMBL" id="HAB8397131.1"/>
    </source>
</evidence>
<dbReference type="Proteomes" id="UP000489121">
    <property type="component" value="Unassembled WGS sequence"/>
</dbReference>
<evidence type="ECO:0000256" key="13">
    <source>
        <dbReference type="ARBA" id="ARBA00022960"/>
    </source>
</evidence>
<evidence type="ECO:0000313" key="109">
    <source>
        <dbReference type="Proteomes" id="UP000528151"/>
    </source>
</evidence>
<dbReference type="Proteomes" id="UP000423131">
    <property type="component" value="Unassembled WGS sequence"/>
</dbReference>
<evidence type="ECO:0000313" key="95">
    <source>
        <dbReference type="Proteomes" id="UP000403352"/>
    </source>
</evidence>
<evidence type="ECO:0000313" key="35">
    <source>
        <dbReference type="EMBL" id="EAD5775000.1"/>
    </source>
</evidence>
<evidence type="ECO:0000313" key="96">
    <source>
        <dbReference type="Proteomes" id="UP000410967"/>
    </source>
</evidence>
<dbReference type="EMBL" id="DAAIHR010000001">
    <property type="protein sequence ID" value="HAB8397131.1"/>
    <property type="molecule type" value="Genomic_DNA"/>
</dbReference>
<dbReference type="PROSITE" id="PS00843">
    <property type="entry name" value="DALA_DALA_LIGASE_1"/>
    <property type="match status" value="1"/>
</dbReference>
<dbReference type="Proteomes" id="UP000842809">
    <property type="component" value="Unassembled WGS sequence"/>
</dbReference>
<evidence type="ECO:0000313" key="86">
    <source>
        <dbReference type="Proteomes" id="UP000354255"/>
    </source>
</evidence>
<dbReference type="Proteomes" id="UP000540117">
    <property type="component" value="Unassembled WGS sequence"/>
</dbReference>
<evidence type="ECO:0000313" key="120">
    <source>
        <dbReference type="Proteomes" id="UP000843775"/>
    </source>
</evidence>
<evidence type="ECO:0000313" key="77">
    <source>
        <dbReference type="EMBL" id="RKA10856.1"/>
    </source>
</evidence>
<dbReference type="EMBL" id="MJTJ01000019">
    <property type="protein sequence ID" value="OET48873.1"/>
    <property type="molecule type" value="Genomic_DNA"/>
</dbReference>
<evidence type="ECO:0000313" key="71">
    <source>
        <dbReference type="EMBL" id="HAC1754644.1"/>
    </source>
</evidence>
<dbReference type="EMBL" id="AABGHY010000001">
    <property type="protein sequence ID" value="EAH3293007.1"/>
    <property type="molecule type" value="Genomic_DNA"/>
</dbReference>
<dbReference type="KEGG" id="lmok:CQ02_04460"/>
<dbReference type="Proteomes" id="UP000389283">
    <property type="component" value="Unassembled WGS sequence"/>
</dbReference>
<dbReference type="Proteomes" id="UP000548278">
    <property type="component" value="Unassembled WGS sequence"/>
</dbReference>
<keyword evidence="11 26" id="KW-0067">ATP-binding</keyword>
<evidence type="ECO:0000313" key="41">
    <source>
        <dbReference type="EMBL" id="EAG1892367.1"/>
    </source>
</evidence>
<evidence type="ECO:0000313" key="60">
    <source>
        <dbReference type="EMBL" id="ECY6543438.1"/>
    </source>
</evidence>
<evidence type="ECO:0000256" key="1">
    <source>
        <dbReference type="ARBA" id="ARBA00001936"/>
    </source>
</evidence>
<dbReference type="EMBL" id="AABAYG010000001">
    <property type="protein sequence ID" value="EAG2244213.1"/>
    <property type="molecule type" value="Genomic_DNA"/>
</dbReference>
<dbReference type="SMR" id="A0A0B8QXE4"/>
<dbReference type="GO" id="GO:0005524">
    <property type="term" value="F:ATP binding"/>
    <property type="evidence" value="ECO:0007669"/>
    <property type="project" value="UniProtKB-UniRule"/>
</dbReference>
<dbReference type="PANTHER" id="PTHR23132">
    <property type="entry name" value="D-ALANINE--D-ALANINE LIGASE"/>
    <property type="match status" value="1"/>
</dbReference>
<dbReference type="RefSeq" id="WP_003724785.1">
    <property type="nucleotide sequence ID" value="NC_021824.1"/>
</dbReference>
<comment type="pathway">
    <text evidence="4 22">Cell wall biogenesis; peptidoglycan biosynthesis.</text>
</comment>
<dbReference type="Proteomes" id="UP000460224">
    <property type="component" value="Unassembled WGS sequence"/>
</dbReference>
<dbReference type="Proteomes" id="UP000840039">
    <property type="component" value="Unassembled WGS sequence"/>
</dbReference>
<dbReference type="InterPro" id="IPR013815">
    <property type="entry name" value="ATP_grasp_subdomain_1"/>
</dbReference>
<evidence type="ECO:0000313" key="50">
    <source>
        <dbReference type="EMBL" id="EAG9387674.1"/>
    </source>
</evidence>
<keyword evidence="9 25" id="KW-0479">Metal-binding</keyword>
<evidence type="ECO:0000313" key="114">
    <source>
        <dbReference type="Proteomes" id="UP000546397"/>
    </source>
</evidence>
<dbReference type="EMBL" id="JACAVN010000001">
    <property type="protein sequence ID" value="NYA00412.1"/>
    <property type="molecule type" value="Genomic_DNA"/>
</dbReference>
<dbReference type="Pfam" id="PF07478">
    <property type="entry name" value="Dala_Dala_lig_C"/>
    <property type="match status" value="1"/>
</dbReference>
<evidence type="ECO:0000313" key="76">
    <source>
        <dbReference type="EMBL" id="OET48873.1"/>
    </source>
</evidence>
<dbReference type="Proteomes" id="UP000350032">
    <property type="component" value="Unassembled WGS sequence"/>
</dbReference>
<dbReference type="EMBL" id="AABEMN010000021">
    <property type="protein sequence ID" value="EAG9520706.1"/>
    <property type="molecule type" value="Genomic_DNA"/>
</dbReference>
<dbReference type="EC" id="6.3.2.4" evidence="6 22"/>
<evidence type="ECO:0000259" key="27">
    <source>
        <dbReference type="PROSITE" id="PS50975"/>
    </source>
</evidence>
<dbReference type="EMBL" id="AAANYR010000001">
    <property type="protein sequence ID" value="EAD5785324.1"/>
    <property type="molecule type" value="Genomic_DNA"/>
</dbReference>
<evidence type="ECO:0000313" key="90">
    <source>
        <dbReference type="Proteomes" id="UP000368512"/>
    </source>
</evidence>
<dbReference type="Proteomes" id="UP000339309">
    <property type="component" value="Unassembled WGS sequence"/>
</dbReference>
<evidence type="ECO:0000313" key="108">
    <source>
        <dbReference type="Proteomes" id="UP000527632"/>
    </source>
</evidence>
<evidence type="ECO:0000313" key="48">
    <source>
        <dbReference type="EMBL" id="EAG6168143.1"/>
    </source>
</evidence>
<evidence type="ECO:0000313" key="81">
    <source>
        <dbReference type="Proteomes" id="UP000337746"/>
    </source>
</evidence>
<dbReference type="Proteomes" id="UP000843503">
    <property type="component" value="Unassembled WGS sequence"/>
</dbReference>
<dbReference type="EMBL" id="DAAJZA010000003">
    <property type="protein sequence ID" value="HAC1754644.1"/>
    <property type="molecule type" value="Genomic_DNA"/>
</dbReference>
<reference evidence="96 106" key="7">
    <citation type="submission" date="2019-04" db="EMBL/GenBank/DDBJ databases">
        <authorList>
            <consortium name="GenomeTrakr network: Whole genome sequencing for foodborne pathogen traceback"/>
        </authorList>
    </citation>
    <scope>NUCLEOTIDE SEQUENCE [LARGE SCALE GENOMIC DNA]</scope>
    <source>
        <strain evidence="49 115">CFSAN004300</strain>
        <strain evidence="50 106">CFSAN072474</strain>
        <strain evidence="60 88">FLAG-55987</strain>
        <strain evidence="56 96">PHLUSALM00088</strain>
    </source>
</reference>
<feature type="binding site" evidence="25">
    <location>
        <position position="306"/>
    </location>
    <ligand>
        <name>Mg(2+)</name>
        <dbReference type="ChEBI" id="CHEBI:18420"/>
        <label>1</label>
    </ligand>
</feature>
<evidence type="ECO:0000313" key="37">
    <source>
        <dbReference type="EMBL" id="EAE1337516.1"/>
    </source>
</evidence>
<evidence type="ECO:0000256" key="10">
    <source>
        <dbReference type="ARBA" id="ARBA00022741"/>
    </source>
</evidence>
<evidence type="ECO:0000313" key="72">
    <source>
        <dbReference type="EMBL" id="HAJ9592345.1"/>
    </source>
</evidence>
<evidence type="ECO:0000256" key="16">
    <source>
        <dbReference type="ARBA" id="ARBA00023316"/>
    </source>
</evidence>
<dbReference type="EMBL" id="AANEHK010000003">
    <property type="protein sequence ID" value="EDO0985331.1"/>
    <property type="molecule type" value="Genomic_DNA"/>
</dbReference>
<dbReference type="Proteomes" id="UP000467347">
    <property type="component" value="Unassembled WGS sequence"/>
</dbReference>
<evidence type="ECO:0000313" key="65">
    <source>
        <dbReference type="EMBL" id="EDP8513353.1"/>
    </source>
</evidence>
<evidence type="ECO:0000313" key="88">
    <source>
        <dbReference type="Proteomes" id="UP000364988"/>
    </source>
</evidence>
<evidence type="ECO:0000313" key="92">
    <source>
        <dbReference type="Proteomes" id="UP000379076"/>
    </source>
</evidence>
<dbReference type="SUPFAM" id="SSF56059">
    <property type="entry name" value="Glutathione synthetase ATP-binding domain-like"/>
    <property type="match status" value="1"/>
</dbReference>
<dbReference type="Proteomes" id="UP000467536">
    <property type="component" value="Unassembled WGS sequence"/>
</dbReference>
<evidence type="ECO:0000256" key="12">
    <source>
        <dbReference type="ARBA" id="ARBA00022842"/>
    </source>
</evidence>
<evidence type="ECO:0000256" key="24">
    <source>
        <dbReference type="PIRSR" id="PIRSR039102-2"/>
    </source>
</evidence>
<evidence type="ECO:0000313" key="118">
    <source>
        <dbReference type="Proteomes" id="UP000840197"/>
    </source>
</evidence>
<protein>
    <recommendedName>
        <fullName evidence="19 22">D-alanine--D-alanine ligase</fullName>
        <ecNumber evidence="6 22">6.3.2.4</ecNumber>
    </recommendedName>
    <alternativeName>
        <fullName evidence="21 22">D-Ala-D-Ala ligase</fullName>
    </alternativeName>
    <alternativeName>
        <fullName evidence="20 22">D-alanylalanine synthetase</fullName>
    </alternativeName>
</protein>
<evidence type="ECO:0000313" key="54">
    <source>
        <dbReference type="EMBL" id="EAH4240810.1"/>
    </source>
</evidence>
<evidence type="ECO:0000313" key="70">
    <source>
        <dbReference type="EMBL" id="HAC0273985.1"/>
    </source>
</evidence>
<dbReference type="EMBL" id="AAHZFN010000013">
    <property type="protein sequence ID" value="ECB9474182.1"/>
    <property type="molecule type" value="Genomic_DNA"/>
</dbReference>
<organism evidence="40 87">
    <name type="scientific">Listeria monocytogenes</name>
    <dbReference type="NCBI Taxonomy" id="1639"/>
    <lineage>
        <taxon>Bacteria</taxon>
        <taxon>Bacillati</taxon>
        <taxon>Bacillota</taxon>
        <taxon>Bacilli</taxon>
        <taxon>Bacillales</taxon>
        <taxon>Listeriaceae</taxon>
        <taxon>Listeria</taxon>
    </lineage>
</organism>
<dbReference type="Proteomes" id="UP000379076">
    <property type="component" value="Unassembled WGS sequence"/>
</dbReference>
<dbReference type="EMBL" id="AAAJWF010000001">
    <property type="protein sequence ID" value="EAC7479438.1"/>
    <property type="molecule type" value="Genomic_DNA"/>
</dbReference>
<dbReference type="EMBL" id="AANDSR010000001">
    <property type="protein sequence ID" value="EDN9835387.1"/>
    <property type="molecule type" value="Genomic_DNA"/>
</dbReference>
<dbReference type="EMBL" id="AABFVG010000002">
    <property type="protein sequence ID" value="EAH2281211.1"/>
    <property type="molecule type" value="Genomic_DNA"/>
</dbReference>
<dbReference type="EMBL" id="AAAJKI010000019">
    <property type="protein sequence ID" value="EAC6548500.1"/>
    <property type="molecule type" value="Genomic_DNA"/>
</dbReference>
<gene>
    <name evidence="22 66" type="primary">ddl</name>
    <name evidence="40" type="ORF">A8L61_16125</name>
    <name evidence="49" type="ORF">AB917_06235</name>
    <name evidence="28" type="ORF">ABZ57_01385</name>
    <name evidence="76" type="ORF">AJL21_11420</name>
    <name evidence="75" type="ORF">AJL21_16435</name>
    <name evidence="37" type="ORF">ART25_01080</name>
    <name evidence="29" type="ORF">ARY78_01940</name>
    <name evidence="44" type="ORF">B1N52_02160</name>
    <name evidence="43" type="ORF">B1S26_02225</name>
    <name evidence="45" type="ORF">B5K54_03600</name>
    <name evidence="41" type="ORF">BB997_01960</name>
    <name evidence="42" type="ORF">BCZ21_01230</name>
    <name evidence="47" type="ORF">CA369_02355</name>
    <name evidence="46" type="ORF">CAV64_00720</name>
    <name evidence="50" type="ORF">CW845_09270</name>
    <name evidence="52" type="ORF">D4920_03920</name>
    <name evidence="51" type="ORF">D4B11_13075</name>
    <name evidence="53" type="ORF">D5N24_01230</name>
    <name evidence="55" type="ORF">D7104_06885</name>
    <name evidence="73" type="ORF">DCK61_03175</name>
    <name evidence="48" type="ORF">DCT16_01925</name>
    <name evidence="31" type="ORF">DQ70_01915</name>
    <name evidence="30" type="ORF">DU018_09015</name>
    <name evidence="77" type="ORF">DYZ80_00388</name>
    <name evidence="39" type="ORF">E1W56_02175</name>
    <name evidence="54" type="ORF">E5F58_02210</name>
    <name evidence="36" type="ORF">EX365_01970</name>
    <name evidence="35" type="ORF">EXZ73_11935</name>
    <name evidence="60" type="ORF">F6436_03760</name>
    <name evidence="61" type="ORF">F6515_15070</name>
    <name evidence="56" type="ORF">FA835_01825</name>
    <name evidence="58" type="ORF">FLQ97_01875</name>
    <name evidence="57" type="ORF">FLR03_10895</name>
    <name evidence="59" type="ORF">FNX40_11725</name>
    <name evidence="64" type="ORF">FV747_04885</name>
    <name evidence="65" type="ORF">G3O21_000752</name>
    <name evidence="66" type="ORF">GHH22_07820</name>
    <name evidence="71" type="ORF">GI949_06630</name>
    <name evidence="63" type="ORF">GJW51_01760</name>
    <name evidence="62" type="ORF">GQG13_02100</name>
    <name evidence="67" type="ORF">GYR60_01255</name>
    <name evidence="68" type="ORF">GYS09_04480</name>
    <name evidence="69" type="ORF">GYX23_11865</name>
    <name evidence="70" type="ORF">GYY14_01240</name>
    <name evidence="72" type="ORF">HQN34_000513</name>
    <name evidence="74" type="ORF">HZJ64_01100</name>
    <name evidence="32" type="ORF">KV70_06125</name>
    <name evidence="33" type="ORF">QD52_01975</name>
    <name evidence="34" type="ORF">UI29_01990</name>
    <name evidence="38" type="ORF">Y261_01900</name>
</gene>
<dbReference type="HAMAP" id="MF_00047">
    <property type="entry name" value="Dala_Dala_lig"/>
    <property type="match status" value="1"/>
</dbReference>
<evidence type="ECO:0000313" key="113">
    <source>
        <dbReference type="Proteomes" id="UP000544530"/>
    </source>
</evidence>
<dbReference type="Proteomes" id="UP000525850">
    <property type="component" value="Unassembled WGS sequence"/>
</dbReference>
<dbReference type="Gene3D" id="3.40.50.20">
    <property type="match status" value="1"/>
</dbReference>
<evidence type="ECO:0000313" key="87">
    <source>
        <dbReference type="Proteomes" id="UP000358545"/>
    </source>
</evidence>
<feature type="active site" evidence="23">
    <location>
        <position position="330"/>
    </location>
</feature>
<evidence type="ECO:0000313" key="111">
    <source>
        <dbReference type="Proteomes" id="UP000533021"/>
    </source>
</evidence>
<evidence type="ECO:0000256" key="15">
    <source>
        <dbReference type="ARBA" id="ARBA00023211"/>
    </source>
</evidence>
<evidence type="ECO:0000313" key="66">
    <source>
        <dbReference type="EMBL" id="HAA8053059.1"/>
    </source>
</evidence>
<feature type="binding site" evidence="25">
    <location>
        <position position="319"/>
    </location>
    <ligand>
        <name>Mg(2+)</name>
        <dbReference type="ChEBI" id="CHEBI:18420"/>
        <label>1</label>
    </ligand>
</feature>
<dbReference type="Proteomes" id="UP000368512">
    <property type="component" value="Unassembled WGS sequence"/>
</dbReference>
<dbReference type="EMBL" id="AANCRK010000001">
    <property type="protein sequence ID" value="EDN7713912.1"/>
    <property type="molecule type" value="Genomic_DNA"/>
</dbReference>
<comment type="catalytic activity">
    <reaction evidence="17 22">
        <text>2 D-alanine + ATP = D-alanyl-D-alanine + ADP + phosphate + H(+)</text>
        <dbReference type="Rhea" id="RHEA:11224"/>
        <dbReference type="ChEBI" id="CHEBI:15378"/>
        <dbReference type="ChEBI" id="CHEBI:30616"/>
        <dbReference type="ChEBI" id="CHEBI:43474"/>
        <dbReference type="ChEBI" id="CHEBI:57416"/>
        <dbReference type="ChEBI" id="CHEBI:57822"/>
        <dbReference type="ChEBI" id="CHEBI:456216"/>
        <dbReference type="EC" id="6.3.2.4"/>
    </reaction>
</comment>
<evidence type="ECO:0000313" key="110">
    <source>
        <dbReference type="Proteomes" id="UP000530452"/>
    </source>
</evidence>
<evidence type="ECO:0000313" key="51">
    <source>
        <dbReference type="EMBL" id="EAG9520706.1"/>
    </source>
</evidence>
<dbReference type="EMBL" id="AALGDA010000088">
    <property type="protein sequence ID" value="ECY9784296.1"/>
    <property type="molecule type" value="Genomic_DNA"/>
</dbReference>
<feature type="binding site" evidence="25">
    <location>
        <position position="319"/>
    </location>
    <ligand>
        <name>Mg(2+)</name>
        <dbReference type="ChEBI" id="CHEBI:18420"/>
        <label>2</label>
    </ligand>
</feature>
<reference evidence="74 113" key="10">
    <citation type="submission" date="2020-06" db="EMBL/GenBank/DDBJ databases">
        <title>Two Listeria outbreaks in Switzerland in 2018 and 2020.</title>
        <authorList>
            <person name="Stevens M.J.A."/>
            <person name="Bloemberg G."/>
            <person name="Nusch-Inderbinnen M."/>
            <person name="Stephan R."/>
        </authorList>
    </citation>
    <scope>NUCLEOTIDE SEQUENCE [LARGE SCALE GENOMIC DNA]</scope>
    <source>
        <strain evidence="74 113">N18-0707</strain>
    </source>
</reference>
<evidence type="ECO:0000313" key="53">
    <source>
        <dbReference type="EMBL" id="EAH3293007.1"/>
    </source>
</evidence>
<dbReference type="EMBL" id="QDAY01000001">
    <property type="protein sequence ID" value="KAA9453474.1"/>
    <property type="molecule type" value="Genomic_DNA"/>
</dbReference>
<dbReference type="EMBL" id="AAAKQF010000003">
    <property type="protein sequence ID" value="EAC9039774.1"/>
    <property type="molecule type" value="Genomic_DNA"/>
</dbReference>
<comment type="caution">
    <text evidence="40">The sequence shown here is derived from an EMBL/GenBank/DDBJ whole genome shotgun (WGS) entry which is preliminary data.</text>
</comment>
<dbReference type="EMBL" id="DAAJFY010000001">
    <property type="protein sequence ID" value="HAC0273985.1"/>
    <property type="molecule type" value="Genomic_DNA"/>
</dbReference>
<dbReference type="SUPFAM" id="SSF52440">
    <property type="entry name" value="PreATP-grasp domain"/>
    <property type="match status" value="1"/>
</dbReference>
<evidence type="ECO:0000313" key="102">
    <source>
        <dbReference type="Proteomes" id="UP000478682"/>
    </source>
</evidence>
<evidence type="ECO:0000256" key="6">
    <source>
        <dbReference type="ARBA" id="ARBA00012216"/>
    </source>
</evidence>
<dbReference type="EMBL" id="AAAREG010000001">
    <property type="protein sequence ID" value="EAE2353099.1"/>
    <property type="molecule type" value="Genomic_DNA"/>
</dbReference>
<evidence type="ECO:0000256" key="4">
    <source>
        <dbReference type="ARBA" id="ARBA00004752"/>
    </source>
</evidence>
<evidence type="ECO:0000313" key="112">
    <source>
        <dbReference type="Proteomes" id="UP000540117"/>
    </source>
</evidence>
<evidence type="ECO:0000313" key="64">
    <source>
        <dbReference type="EMBL" id="EDO0985331.1"/>
    </source>
</evidence>
<dbReference type="Proteomes" id="UP000336166">
    <property type="component" value="Unassembled WGS sequence"/>
</dbReference>
<dbReference type="EMBL" id="AAAIXK010000001">
    <property type="protein sequence ID" value="EAC5549188.1"/>
    <property type="molecule type" value="Genomic_DNA"/>
</dbReference>
<evidence type="ECO:0000313" key="80">
    <source>
        <dbReference type="Proteomes" id="UP000336166"/>
    </source>
</evidence>
<evidence type="ECO:0000313" key="121">
    <source>
        <dbReference type="Proteomes" id="UP000844415"/>
    </source>
</evidence>
<evidence type="ECO:0000313" key="55">
    <source>
        <dbReference type="EMBL" id="EAK8897425.1"/>
    </source>
</evidence>
<dbReference type="FunFam" id="3.30.1490.20:FF:000007">
    <property type="entry name" value="D-alanine--D-alanine ligase"/>
    <property type="match status" value="1"/>
</dbReference>
<evidence type="ECO:0000313" key="78">
    <source>
        <dbReference type="Proteomes" id="UP000272537"/>
    </source>
</evidence>
<dbReference type="NCBIfam" id="TIGR01205">
    <property type="entry name" value="D_ala_D_alaTIGR"/>
    <property type="match status" value="1"/>
</dbReference>
<dbReference type="GO" id="GO:0046872">
    <property type="term" value="F:metal ion binding"/>
    <property type="evidence" value="ECO:0007669"/>
    <property type="project" value="UniProtKB-KW"/>
</dbReference>
<dbReference type="EMBL" id="AALEDS010000002">
    <property type="protein sequence ID" value="ECY6543438.1"/>
    <property type="molecule type" value="Genomic_DNA"/>
</dbReference>
<dbReference type="UniPathway" id="UPA00219"/>
<dbReference type="Proteomes" id="UP000841146">
    <property type="component" value="Unassembled WGS sequence"/>
</dbReference>
<evidence type="ECO:0000256" key="23">
    <source>
        <dbReference type="PIRSR" id="PIRSR039102-1"/>
    </source>
</evidence>
<feature type="binding site" evidence="24">
    <location>
        <position position="140"/>
    </location>
    <ligand>
        <name>ATP</name>
        <dbReference type="ChEBI" id="CHEBI:30616"/>
    </ligand>
</feature>
<dbReference type="Proteomes" id="UP000522199">
    <property type="component" value="Unassembled WGS sequence"/>
</dbReference>
<dbReference type="EMBL" id="AACJYH010000004">
    <property type="protein sequence ID" value="EAK8897425.1"/>
    <property type="molecule type" value="Genomic_DNA"/>
</dbReference>
<comment type="subcellular location">
    <subcellularLocation>
        <location evidence="3 22">Cytoplasm</location>
    </subcellularLocation>
</comment>
<dbReference type="EMBL" id="AABATR010000001">
    <property type="protein sequence ID" value="EAG1892367.1"/>
    <property type="molecule type" value="Genomic_DNA"/>
</dbReference>
<dbReference type="Proteomes" id="UP000528151">
    <property type="component" value="Unassembled WGS sequence"/>
</dbReference>
<evidence type="ECO:0000313" key="104">
    <source>
        <dbReference type="Proteomes" id="UP000481141"/>
    </source>
</evidence>
<evidence type="ECO:0000313" key="61">
    <source>
        <dbReference type="EMBL" id="ECY9784296.1"/>
    </source>
</evidence>
<evidence type="ECO:0000313" key="75">
    <source>
        <dbReference type="EMBL" id="OET48070.1"/>
    </source>
</evidence>
<evidence type="ECO:0000256" key="3">
    <source>
        <dbReference type="ARBA" id="ARBA00004496"/>
    </source>
</evidence>
<dbReference type="EMBL" id="AAALRN010000001">
    <property type="protein sequence ID" value="EAD1183845.1"/>
    <property type="molecule type" value="Genomic_DNA"/>
</dbReference>
<evidence type="ECO:0000313" key="29">
    <source>
        <dbReference type="EMBL" id="EAC5549188.1"/>
    </source>
</evidence>
<dbReference type="Proteomes" id="UP000344343">
    <property type="component" value="Unassembled WGS sequence"/>
</dbReference>
<dbReference type="NCBIfam" id="NF002528">
    <property type="entry name" value="PRK01966.1-4"/>
    <property type="match status" value="1"/>
</dbReference>
<dbReference type="EMBL" id="MJTJ01000023">
    <property type="protein sequence ID" value="OET48070.1"/>
    <property type="molecule type" value="Genomic_DNA"/>
</dbReference>
<evidence type="ECO:0000313" key="85">
    <source>
        <dbReference type="Proteomes" id="UP000350032"/>
    </source>
</evidence>
<dbReference type="EMBL" id="AACKDQ010000003">
    <property type="protein sequence ID" value="EAK9315840.1"/>
    <property type="molecule type" value="Genomic_DNA"/>
</dbReference>
<evidence type="ECO:0000256" key="19">
    <source>
        <dbReference type="ARBA" id="ARBA00068427"/>
    </source>
</evidence>
<evidence type="ECO:0000256" key="22">
    <source>
        <dbReference type="HAMAP-Rule" id="MF_00047"/>
    </source>
</evidence>
<dbReference type="Proteomes" id="UP000852906">
    <property type="component" value="Unassembled WGS sequence"/>
</dbReference>
<dbReference type="KEGG" id="lmv:Y193_11505"/>
<dbReference type="FunFam" id="3.40.50.20:FF:000020">
    <property type="entry name" value="D-alanine--D-alanine ligase"/>
    <property type="match status" value="1"/>
</dbReference>
<evidence type="ECO:0000313" key="69">
    <source>
        <dbReference type="EMBL" id="HAC0013684.1"/>
    </source>
</evidence>
<dbReference type="PIRSF" id="PIRSF039102">
    <property type="entry name" value="Ddl/VanB"/>
    <property type="match status" value="1"/>
</dbReference>
<dbReference type="GO" id="GO:0071555">
    <property type="term" value="P:cell wall organization"/>
    <property type="evidence" value="ECO:0007669"/>
    <property type="project" value="UniProtKB-KW"/>
</dbReference>
<dbReference type="EMBL" id="AAAMZD010000001">
    <property type="protein sequence ID" value="EAD3791540.1"/>
    <property type="molecule type" value="Genomic_DNA"/>
</dbReference>
<dbReference type="EMBL" id="AABEKY010000004">
    <property type="protein sequence ID" value="EAG9387674.1"/>
    <property type="molecule type" value="Genomic_DNA"/>
</dbReference>
<evidence type="ECO:0000256" key="20">
    <source>
        <dbReference type="ARBA" id="ARBA00076288"/>
    </source>
</evidence>
<feature type="active site" evidence="23">
    <location>
        <position position="193"/>
    </location>
</feature>
<dbReference type="Proteomes" id="UP000530452">
    <property type="component" value="Unassembled WGS sequence"/>
</dbReference>
<evidence type="ECO:0000313" key="44">
    <source>
        <dbReference type="EMBL" id="EAG2513950.1"/>
    </source>
</evidence>
<dbReference type="Proteomes" id="UP000478704">
    <property type="component" value="Unassembled WGS sequence"/>
</dbReference>
<evidence type="ECO:0000313" key="43">
    <source>
        <dbReference type="EMBL" id="EAG2244213.1"/>
    </source>
</evidence>
<keyword evidence="15 25" id="KW-0464">Manganese</keyword>
<dbReference type="EMBL" id="DABJAN010000001">
    <property type="protein sequence ID" value="HAJ9592345.1"/>
    <property type="molecule type" value="Genomic_DNA"/>
</dbReference>
<feature type="domain" description="ATP-grasp" evidence="27">
    <location>
        <begin position="144"/>
        <end position="352"/>
    </location>
</feature>
<dbReference type="Proteomes" id="UP000481141">
    <property type="component" value="Unassembled WGS sequence"/>
</dbReference>
<evidence type="ECO:0000256" key="8">
    <source>
        <dbReference type="ARBA" id="ARBA00022598"/>
    </source>
</evidence>
<evidence type="ECO:0000256" key="17">
    <source>
        <dbReference type="ARBA" id="ARBA00047614"/>
    </source>
</evidence>
<dbReference type="GO" id="GO:0008360">
    <property type="term" value="P:regulation of cell shape"/>
    <property type="evidence" value="ECO:0007669"/>
    <property type="project" value="UniProtKB-KW"/>
</dbReference>
<dbReference type="Proteomes" id="UP000533021">
    <property type="component" value="Unassembled WGS sequence"/>
</dbReference>
<evidence type="ECO:0000313" key="58">
    <source>
        <dbReference type="EMBL" id="ECB9512474.1"/>
    </source>
</evidence>
<dbReference type="FunFam" id="3.30.470.20:FF:000008">
    <property type="entry name" value="D-alanine--D-alanine ligase"/>
    <property type="match status" value="1"/>
</dbReference>
<evidence type="ECO:0000313" key="73">
    <source>
        <dbReference type="EMBL" id="KAA9453474.1"/>
    </source>
</evidence>
<keyword evidence="16 22" id="KW-0961">Cell wall biogenesis/degradation</keyword>
<evidence type="ECO:0000313" key="115">
    <source>
        <dbReference type="Proteomes" id="UP000548278"/>
    </source>
</evidence>
<reference evidence="73 99" key="4">
    <citation type="submission" date="2018-04" db="EMBL/GenBank/DDBJ databases">
        <title>Genome Analysis of a Prevalent Clone of Listeria monocytogenes Sequence Type 87 in China.</title>
        <authorList>
            <person name="Wang Y."/>
        </authorList>
    </citation>
    <scope>NUCLEOTIDE SEQUENCE [LARGE SCALE GENOMIC DNA]</scope>
    <source>
        <strain evidence="73 99">ICDC_LM1523</strain>
    </source>
</reference>
<dbReference type="Proteomes" id="UP000843775">
    <property type="component" value="Unassembled WGS sequence"/>
</dbReference>
<dbReference type="InterPro" id="IPR005905">
    <property type="entry name" value="D_ala_D_ala"/>
</dbReference>
<evidence type="ECO:0000313" key="84">
    <source>
        <dbReference type="Proteomes" id="UP000345329"/>
    </source>
</evidence>
<keyword evidence="10 24" id="KW-0547">Nucleotide-binding</keyword>
<dbReference type="EMBL" id="DAAEEB010000004">
    <property type="protein sequence ID" value="HAA8053059.1"/>
    <property type="molecule type" value="Genomic_DNA"/>
</dbReference>
<dbReference type="EMBL" id="AABGUK010000001">
    <property type="protein sequence ID" value="EAH4240810.1"/>
    <property type="molecule type" value="Genomic_DNA"/>
</dbReference>
<evidence type="ECO:0000256" key="14">
    <source>
        <dbReference type="ARBA" id="ARBA00022984"/>
    </source>
</evidence>
<evidence type="ECO:0000313" key="103">
    <source>
        <dbReference type="Proteomes" id="UP000478704"/>
    </source>
</evidence>
<dbReference type="Proteomes" id="UP000272537">
    <property type="component" value="Unassembled WGS sequence"/>
</dbReference>
<dbReference type="PROSITE" id="PS50975">
    <property type="entry name" value="ATP_GRASP"/>
    <property type="match status" value="1"/>
</dbReference>
<dbReference type="GO" id="GO:0009252">
    <property type="term" value="P:peptidoglycan biosynthetic process"/>
    <property type="evidence" value="ECO:0007669"/>
    <property type="project" value="UniProtKB-UniRule"/>
</dbReference>
<dbReference type="Proteomes" id="UP000410967">
    <property type="component" value="Unassembled WGS sequence"/>
</dbReference>
<dbReference type="NCBIfam" id="NF002526">
    <property type="entry name" value="PRK01966.1-2"/>
    <property type="match status" value="1"/>
</dbReference>
<evidence type="ECO:0000313" key="31">
    <source>
        <dbReference type="EMBL" id="EAC7479438.1"/>
    </source>
</evidence>
<dbReference type="Proteomes" id="UP000398321">
    <property type="component" value="Unassembled WGS sequence"/>
</dbReference>
<dbReference type="EMBL" id="AAHZFY010000002">
    <property type="protein sequence ID" value="ECB9512474.1"/>
    <property type="molecule type" value="Genomic_DNA"/>
</dbReference>
<dbReference type="EMBL" id="DAAIJL010000003">
    <property type="protein sequence ID" value="HAB8556548.1"/>
    <property type="molecule type" value="Genomic_DNA"/>
</dbReference>
<dbReference type="Proteomes" id="UP000546397">
    <property type="component" value="Unassembled WGS sequence"/>
</dbReference>
<dbReference type="Proteomes" id="UP000549379">
    <property type="component" value="Unassembled WGS sequence"/>
</dbReference>
<evidence type="ECO:0000313" key="34">
    <source>
        <dbReference type="EMBL" id="EAD3791540.1"/>
    </source>
</evidence>
<evidence type="ECO:0000313" key="57">
    <source>
        <dbReference type="EMBL" id="ECB9474182.1"/>
    </source>
</evidence>
<dbReference type="PANTHER" id="PTHR23132:SF25">
    <property type="entry name" value="D-ALANINE--D-ALANINE LIGASE A"/>
    <property type="match status" value="1"/>
</dbReference>
<feature type="binding site" evidence="24">
    <location>
        <begin position="193"/>
        <end position="194"/>
    </location>
    <ligand>
        <name>ATP</name>
        <dbReference type="ChEBI" id="CHEBI:30616"/>
    </ligand>
</feature>
<reference evidence="118 119" key="3">
    <citation type="journal article" date="2018" name="Genome Biol.">
        <title>SKESA: strategic k-mer extension for scrupulous assemblies.</title>
        <authorList>
            <person name="Souvorov A."/>
            <person name="Agarwala R."/>
            <person name="Lipman D.J."/>
        </authorList>
    </citation>
    <scope>NUCLEOTIDE SEQUENCE [LARGE SCALE GENOMIC DNA]</scope>
    <source>
        <strain evidence="66">09CEB371LM</strain>
        <strain evidence="72">2017-325981-023-01</strain>
        <strain evidence="68 121">CFIAFB20100120</strain>
        <strain evidence="67 118">CFIAFB20130012</strain>
        <strain evidence="70">CFIAFB20170037</strain>
        <strain evidence="69 119">CFIAFB20170045</strain>
        <strain evidence="71 120">DMG1500109</strain>
    </source>
</reference>
<dbReference type="Proteomes" id="UP000337746">
    <property type="component" value="Unassembled WGS sequence"/>
</dbReference>
<evidence type="ECO:0000313" key="119">
    <source>
        <dbReference type="Proteomes" id="UP000841146"/>
    </source>
</evidence>
<evidence type="ECO:0000313" key="40">
    <source>
        <dbReference type="EMBL" id="EAG0868799.1"/>
    </source>
</evidence>
<dbReference type="Pfam" id="PF01820">
    <property type="entry name" value="Dala_Dala_lig_N"/>
    <property type="match status" value="1"/>
</dbReference>
<evidence type="ECO:0000313" key="36">
    <source>
        <dbReference type="EMBL" id="EAD5785324.1"/>
    </source>
</evidence>
<comment type="cofactor">
    <cofactor evidence="25">
        <name>Mg(2+)</name>
        <dbReference type="ChEBI" id="CHEBI:18420"/>
    </cofactor>
    <cofactor evidence="25">
        <name>Mn(2+)</name>
        <dbReference type="ChEBI" id="CHEBI:29035"/>
    </cofactor>
    <text evidence="25">Binds 2 magnesium or manganese ions per subunit.</text>
</comment>
<reference evidence="77 78" key="2">
    <citation type="journal article" date="2018" name="BMC Genomics">
        <title>Genes significantly associated with lineage II food isolates of Listeria monocytogenes.</title>
        <authorList>
            <person name="Pirone-Davies C."/>
            <person name="Chen Y."/>
            <person name="Pightling A."/>
            <person name="Ryan G."/>
            <person name="Wang Y."/>
            <person name="Yao K."/>
            <person name="Hoffmann M."/>
            <person name="Allard M.W."/>
        </authorList>
    </citation>
    <scope>NUCLEOTIDE SEQUENCE [LARGE SCALE GENOMIC DNA]</scope>
    <source>
        <strain evidence="77 78">PNUSAL000550</strain>
    </source>
</reference>
<evidence type="ECO:0000313" key="62">
    <source>
        <dbReference type="EMBL" id="EDN7713912.1"/>
    </source>
</evidence>
<evidence type="ECO:0000313" key="30">
    <source>
        <dbReference type="EMBL" id="EAC6548500.1"/>
    </source>
</evidence>
<evidence type="ECO:0000313" key="47">
    <source>
        <dbReference type="EMBL" id="EAG4461118.1"/>
    </source>
</evidence>
<evidence type="ECO:0000313" key="59">
    <source>
        <dbReference type="EMBL" id="ECC1557468.1"/>
    </source>
</evidence>
<dbReference type="InterPro" id="IPR011127">
    <property type="entry name" value="Dala_Dala_lig_N"/>
</dbReference>
<dbReference type="EMBL" id="AABBAW010000001">
    <property type="protein sequence ID" value="EAG2513950.1"/>
    <property type="molecule type" value="Genomic_DNA"/>
</dbReference>
<evidence type="ECO:0000313" key="33">
    <source>
        <dbReference type="EMBL" id="EAD1183845.1"/>
    </source>
</evidence>
<dbReference type="Proteomes" id="UP000403352">
    <property type="component" value="Unassembled WGS sequence"/>
</dbReference>
<comment type="function">
    <text evidence="2 22">Cell wall formation.</text>
</comment>
<evidence type="ECO:0000256" key="11">
    <source>
        <dbReference type="ARBA" id="ARBA00022840"/>
    </source>
</evidence>
<accession>A0A0B8QXE4</accession>
<dbReference type="EMBL" id="AAAQQZ010000001">
    <property type="protein sequence ID" value="EAE1337516.1"/>
    <property type="molecule type" value="Genomic_DNA"/>
</dbReference>
<evidence type="ECO:0000313" key="100">
    <source>
        <dbReference type="Proteomes" id="UP000467347"/>
    </source>
</evidence>
<feature type="binding site" evidence="24">
    <location>
        <begin position="318"/>
        <end position="319"/>
    </location>
    <ligand>
        <name>ATP</name>
        <dbReference type="ChEBI" id="CHEBI:30616"/>
    </ligand>
</feature>
<evidence type="ECO:0000313" key="106">
    <source>
        <dbReference type="Proteomes" id="UP000522199"/>
    </source>
</evidence>
<evidence type="ECO:0000313" key="46">
    <source>
        <dbReference type="EMBL" id="EAG4329776.1"/>
    </source>
</evidence>
<evidence type="ECO:0000313" key="79">
    <source>
        <dbReference type="Proteomes" id="UP000331186"/>
    </source>
</evidence>
<dbReference type="Proteomes" id="UP000358545">
    <property type="component" value="Unassembled WGS sequence"/>
</dbReference>
<evidence type="ECO:0000313" key="97">
    <source>
        <dbReference type="Proteomes" id="UP000423131"/>
    </source>
</evidence>
<dbReference type="Proteomes" id="UP000364988">
    <property type="component" value="Unassembled WGS sequence"/>
</dbReference>
<evidence type="ECO:0000313" key="74">
    <source>
        <dbReference type="EMBL" id="NYA00412.1"/>
    </source>
</evidence>
<evidence type="ECO:0000313" key="45">
    <source>
        <dbReference type="EMBL" id="EAG2996371.1"/>
    </source>
</evidence>
<dbReference type="EMBL" id="AANPAU010000002">
    <property type="protein sequence ID" value="EDP8513353.1"/>
    <property type="molecule type" value="Genomic_DNA"/>
</dbReference>
<evidence type="ECO:0000313" key="116">
    <source>
        <dbReference type="Proteomes" id="UP000549379"/>
    </source>
</evidence>
<evidence type="ECO:0000313" key="63">
    <source>
        <dbReference type="EMBL" id="EDN9835387.1"/>
    </source>
</evidence>
<evidence type="ECO:0000313" key="107">
    <source>
        <dbReference type="Proteomes" id="UP000525850"/>
    </source>
</evidence>
<dbReference type="InterPro" id="IPR011761">
    <property type="entry name" value="ATP-grasp"/>
</dbReference>
<dbReference type="EMBL" id="DAAJCS010000009">
    <property type="protein sequence ID" value="HAC0013684.1"/>
    <property type="molecule type" value="Genomic_DNA"/>
</dbReference>
<dbReference type="EMBL" id="AABCVX010000001">
    <property type="protein sequence ID" value="EAG6168143.1"/>
    <property type="molecule type" value="Genomic_DNA"/>
</dbReference>
<feature type="binding site" evidence="25">
    <location>
        <position position="321"/>
    </location>
    <ligand>
        <name>Mg(2+)</name>
        <dbReference type="ChEBI" id="CHEBI:18420"/>
        <label>2</label>
    </ligand>
</feature>
<reference evidence="80 82" key="5">
    <citation type="submission" date="2018-06" db="EMBL/GenBank/DDBJ databases">
        <authorList>
            <consortium name="PulseNet: The National Subtyping Network for Foodborne Disease Surveillance"/>
            <person name="Tarr C.L."/>
            <person name="Trees E."/>
            <person name="Katz L.S."/>
            <person name="Carleton-Romer H.A."/>
            <person name="Stroika S."/>
            <person name="Kucerova Z."/>
            <person name="Roache K.F."/>
            <person name="Sabol A.L."/>
            <person name="Besser J."/>
            <person name="Gerner-Smidt P."/>
        </authorList>
    </citation>
    <scope>NUCLEOTIDE SEQUENCE [LARGE SCALE GENOMIC DNA]</scope>
    <source>
        <strain evidence="28 82">2015L-6227</strain>
        <strain evidence="38 80">PNUSAL000134</strain>
        <strain evidence="32 86">PNUSAL000910</strain>
        <strain evidence="40 87">PNUSAL002180</strain>
        <strain evidence="41 102">PNUSAL002298</strain>
        <strain evidence="55 85">PNUSAL004402</strain>
        <strain evidence="61 105">PNUSAL005692</strain>
    </source>
</reference>
<dbReference type="GO" id="GO:0005829">
    <property type="term" value="C:cytosol"/>
    <property type="evidence" value="ECO:0007669"/>
    <property type="project" value="TreeGrafter"/>
</dbReference>
<dbReference type="AlphaFoldDB" id="A0A0B8QXE4"/>
<evidence type="ECO:0000313" key="83">
    <source>
        <dbReference type="Proteomes" id="UP000344343"/>
    </source>
</evidence>
<evidence type="ECO:0000313" key="89">
    <source>
        <dbReference type="Proteomes" id="UP000365297"/>
    </source>
</evidence>
<evidence type="ECO:0000313" key="91">
    <source>
        <dbReference type="Proteomes" id="UP000376505"/>
    </source>
</evidence>
<dbReference type="Proteomes" id="UP000331186">
    <property type="component" value="Unassembled WGS sequence"/>
</dbReference>
<dbReference type="GO" id="GO:0008716">
    <property type="term" value="F:D-alanine-D-alanine ligase activity"/>
    <property type="evidence" value="ECO:0007669"/>
    <property type="project" value="UniProtKB-UniRule"/>
</dbReference>
<evidence type="ECO:0000313" key="94">
    <source>
        <dbReference type="Proteomes" id="UP000398321"/>
    </source>
</evidence>
<dbReference type="Proteomes" id="UP000376505">
    <property type="component" value="Unassembled WGS sequence"/>
</dbReference>
<keyword evidence="12 25" id="KW-0460">Magnesium</keyword>
<evidence type="ECO:0000256" key="21">
    <source>
        <dbReference type="ARBA" id="ARBA00077154"/>
    </source>
</evidence>